<feature type="domain" description="Prephenate dehydratase" evidence="3">
    <location>
        <begin position="79"/>
        <end position="144"/>
    </location>
</feature>
<dbReference type="Proteomes" id="UP000650524">
    <property type="component" value="Unassembled WGS sequence"/>
</dbReference>
<comment type="caution">
    <text evidence="5">The sequence shown here is derived from an EMBL/GenBank/DDBJ whole genome shotgun (WGS) entry which is preliminary data.</text>
</comment>
<dbReference type="PANTHER" id="PTHR43080">
    <property type="entry name" value="CBS DOMAIN-CONTAINING PROTEIN CBSX3, MITOCHONDRIAL"/>
    <property type="match status" value="1"/>
</dbReference>
<dbReference type="EMBL" id="JACNJD010000178">
    <property type="protein sequence ID" value="MBC8176990.1"/>
    <property type="molecule type" value="Genomic_DNA"/>
</dbReference>
<dbReference type="UniPathway" id="UPA00121">
    <property type="reaction ID" value="UER00345"/>
</dbReference>
<protein>
    <submittedName>
        <fullName evidence="5">CBS domain-containing protein</fullName>
    </submittedName>
</protein>
<dbReference type="PROSITE" id="PS51171">
    <property type="entry name" value="PREPHENATE_DEHYDR_3"/>
    <property type="match status" value="1"/>
</dbReference>
<dbReference type="PROSITE" id="PS51371">
    <property type="entry name" value="CBS"/>
    <property type="match status" value="2"/>
</dbReference>
<dbReference type="GO" id="GO:0004664">
    <property type="term" value="F:prephenate dehydratase activity"/>
    <property type="evidence" value="ECO:0007669"/>
    <property type="project" value="InterPro"/>
</dbReference>
<feature type="domain" description="CBS" evidence="4">
    <location>
        <begin position="76"/>
        <end position="131"/>
    </location>
</feature>
<gene>
    <name evidence="5" type="ORF">H8E19_06250</name>
</gene>
<dbReference type="CDD" id="cd04623">
    <property type="entry name" value="CBS_pair_bac_euk"/>
    <property type="match status" value="1"/>
</dbReference>
<dbReference type="Gene3D" id="3.10.580.10">
    <property type="entry name" value="CBS-domain"/>
    <property type="match status" value="1"/>
</dbReference>
<keyword evidence="1 2" id="KW-0129">CBS domain</keyword>
<dbReference type="InterPro" id="IPR051257">
    <property type="entry name" value="Diverse_CBS-Domain"/>
</dbReference>
<dbReference type="InterPro" id="IPR044725">
    <property type="entry name" value="CBSX3_CBS_dom"/>
</dbReference>
<evidence type="ECO:0000259" key="3">
    <source>
        <dbReference type="PROSITE" id="PS51171"/>
    </source>
</evidence>
<evidence type="ECO:0000256" key="2">
    <source>
        <dbReference type="PROSITE-ProRule" id="PRU00703"/>
    </source>
</evidence>
<evidence type="ECO:0000256" key="1">
    <source>
        <dbReference type="ARBA" id="ARBA00023122"/>
    </source>
</evidence>
<dbReference type="AlphaFoldDB" id="A0A8J6T2N7"/>
<dbReference type="SMART" id="SM00116">
    <property type="entry name" value="CBS"/>
    <property type="match status" value="2"/>
</dbReference>
<dbReference type="InterPro" id="IPR001086">
    <property type="entry name" value="Preph_deHydtase"/>
</dbReference>
<sequence length="144" mass="16114">MTNIGQLLKTKGNEIWSIAPQATIYEALQVMSEKDVGALLVVHKGDVVGIFSERDYARKLILKGKFSKDTSVEELMTRKVLYVGPESTIEDCMALMTAKSVRHLPILKDERLIGIVTLGDVVKQIISDQEFTIHQLENYISGSY</sequence>
<dbReference type="GO" id="GO:0009094">
    <property type="term" value="P:L-phenylalanine biosynthetic process"/>
    <property type="evidence" value="ECO:0007669"/>
    <property type="project" value="UniProtKB-UniPathway"/>
</dbReference>
<evidence type="ECO:0000259" key="4">
    <source>
        <dbReference type="PROSITE" id="PS51371"/>
    </source>
</evidence>
<name>A0A8J6T2N7_9DELT</name>
<dbReference type="Pfam" id="PF00571">
    <property type="entry name" value="CBS"/>
    <property type="match status" value="2"/>
</dbReference>
<reference evidence="5 6" key="1">
    <citation type="submission" date="2020-08" db="EMBL/GenBank/DDBJ databases">
        <title>Bridging the membrane lipid divide: bacteria of the FCB group superphylum have the potential to synthesize archaeal ether lipids.</title>
        <authorList>
            <person name="Villanueva L."/>
            <person name="Von Meijenfeldt F.A.B."/>
            <person name="Westbye A.B."/>
            <person name="Yadav S."/>
            <person name="Hopmans E.C."/>
            <person name="Dutilh B.E."/>
            <person name="Sinninghe Damste J.S."/>
        </authorList>
    </citation>
    <scope>NUCLEOTIDE SEQUENCE [LARGE SCALE GENOMIC DNA]</scope>
    <source>
        <strain evidence="5">NIOZ-UU27</strain>
    </source>
</reference>
<evidence type="ECO:0000313" key="6">
    <source>
        <dbReference type="Proteomes" id="UP000650524"/>
    </source>
</evidence>
<dbReference type="InterPro" id="IPR000644">
    <property type="entry name" value="CBS_dom"/>
</dbReference>
<evidence type="ECO:0000313" key="5">
    <source>
        <dbReference type="EMBL" id="MBC8176990.1"/>
    </source>
</evidence>
<feature type="domain" description="CBS" evidence="4">
    <location>
        <begin position="9"/>
        <end position="70"/>
    </location>
</feature>
<dbReference type="SUPFAM" id="SSF54631">
    <property type="entry name" value="CBS-domain pair"/>
    <property type="match status" value="1"/>
</dbReference>
<accession>A0A8J6T2N7</accession>
<proteinExistence type="predicted"/>
<organism evidence="5 6">
    <name type="scientific">Candidatus Desulfacyla euxinica</name>
    <dbReference type="NCBI Taxonomy" id="2841693"/>
    <lineage>
        <taxon>Bacteria</taxon>
        <taxon>Deltaproteobacteria</taxon>
        <taxon>Candidatus Desulfacyla</taxon>
    </lineage>
</organism>
<dbReference type="PANTHER" id="PTHR43080:SF2">
    <property type="entry name" value="CBS DOMAIN-CONTAINING PROTEIN"/>
    <property type="match status" value="1"/>
</dbReference>
<dbReference type="InterPro" id="IPR046342">
    <property type="entry name" value="CBS_dom_sf"/>
</dbReference>